<dbReference type="EnsemblMetazoa" id="SMAR014773-RA">
    <property type="protein sequence ID" value="SMAR014773-PA"/>
    <property type="gene ID" value="SMAR014773"/>
</dbReference>
<dbReference type="EMBL" id="JH431236">
    <property type="status" value="NOT_ANNOTATED_CDS"/>
    <property type="molecule type" value="Genomic_DNA"/>
</dbReference>
<protein>
    <recommendedName>
        <fullName evidence="4">Cytochrome c oxidase assembly factor 1 homolog</fullName>
    </recommendedName>
</protein>
<reference evidence="2" key="2">
    <citation type="submission" date="2015-02" db="UniProtKB">
        <authorList>
            <consortium name="EnsemblMetazoa"/>
        </authorList>
    </citation>
    <scope>IDENTIFICATION</scope>
</reference>
<dbReference type="PROSITE" id="PS51257">
    <property type="entry name" value="PROKAR_LIPOPROTEIN"/>
    <property type="match status" value="1"/>
</dbReference>
<feature type="transmembrane region" description="Helical" evidence="1">
    <location>
        <begin position="6"/>
        <end position="25"/>
    </location>
</feature>
<keyword evidence="1" id="KW-1133">Transmembrane helix</keyword>
<dbReference type="AlphaFoldDB" id="T1JLP3"/>
<organism evidence="2 3">
    <name type="scientific">Strigamia maritima</name>
    <name type="common">European centipede</name>
    <name type="synonym">Geophilus maritimus</name>
    <dbReference type="NCBI Taxonomy" id="126957"/>
    <lineage>
        <taxon>Eukaryota</taxon>
        <taxon>Metazoa</taxon>
        <taxon>Ecdysozoa</taxon>
        <taxon>Arthropoda</taxon>
        <taxon>Myriapoda</taxon>
        <taxon>Chilopoda</taxon>
        <taxon>Pleurostigmophora</taxon>
        <taxon>Geophilomorpha</taxon>
        <taxon>Linotaeniidae</taxon>
        <taxon>Strigamia</taxon>
    </lineage>
</organism>
<keyword evidence="1" id="KW-0812">Transmembrane</keyword>
<name>T1JLP3_STRMM</name>
<keyword evidence="3" id="KW-1185">Reference proteome</keyword>
<dbReference type="HOGENOM" id="CLU_095449_1_0_1"/>
<dbReference type="GO" id="GO:0005743">
    <property type="term" value="C:mitochondrial inner membrane"/>
    <property type="evidence" value="ECO:0007669"/>
    <property type="project" value="TreeGrafter"/>
</dbReference>
<dbReference type="InterPro" id="IPR014807">
    <property type="entry name" value="Coa1"/>
</dbReference>
<evidence type="ECO:0008006" key="4">
    <source>
        <dbReference type="Google" id="ProtNLM"/>
    </source>
</evidence>
<dbReference type="Proteomes" id="UP000014500">
    <property type="component" value="Unassembled WGS sequence"/>
</dbReference>
<keyword evidence="1" id="KW-0472">Membrane</keyword>
<dbReference type="eggNOG" id="ENOG502S8EH">
    <property type="taxonomic scope" value="Eukaryota"/>
</dbReference>
<proteinExistence type="predicted"/>
<dbReference type="PANTHER" id="PTHR47148">
    <property type="entry name" value="CYTOCHROME C OXIDASE ASSEMBLY FACTOR 1 HOMOLOG"/>
    <property type="match status" value="1"/>
</dbReference>
<dbReference type="OMA" id="GTLYFWA"/>
<sequence length="135" mass="15279">MVKTSTLFAIAGYGAIACGCGGYYFNRKIQSGIWNSEYYKSSMKLLRQHNGVRKLLGEPIKDGNMDLGDNYNLVDGLNARLKVPVRGPKQKGELFVFASRTQHSDSYVVDRLELQLDTDDTRRLLVFDKNKLNKL</sequence>
<dbReference type="STRING" id="126957.T1JLP3"/>
<dbReference type="Pfam" id="PF08695">
    <property type="entry name" value="Coa1"/>
    <property type="match status" value="1"/>
</dbReference>
<accession>T1JLP3</accession>
<evidence type="ECO:0000313" key="2">
    <source>
        <dbReference type="EnsemblMetazoa" id="SMAR014773-PA"/>
    </source>
</evidence>
<dbReference type="GO" id="GO:0033617">
    <property type="term" value="P:mitochondrial respiratory chain complex IV assembly"/>
    <property type="evidence" value="ECO:0007669"/>
    <property type="project" value="TreeGrafter"/>
</dbReference>
<dbReference type="PhylomeDB" id="T1JLP3"/>
<dbReference type="PANTHER" id="PTHR47148:SF1">
    <property type="entry name" value="CYTOCHROME C OXIDASE ASSEMBLY FACTOR 1 HOMOLOG"/>
    <property type="match status" value="1"/>
</dbReference>
<evidence type="ECO:0000313" key="3">
    <source>
        <dbReference type="Proteomes" id="UP000014500"/>
    </source>
</evidence>
<dbReference type="GO" id="GO:0032981">
    <property type="term" value="P:mitochondrial respiratory chain complex I assembly"/>
    <property type="evidence" value="ECO:0007669"/>
    <property type="project" value="TreeGrafter"/>
</dbReference>
<evidence type="ECO:0000256" key="1">
    <source>
        <dbReference type="SAM" id="Phobius"/>
    </source>
</evidence>
<reference evidence="3" key="1">
    <citation type="submission" date="2011-05" db="EMBL/GenBank/DDBJ databases">
        <authorList>
            <person name="Richards S.R."/>
            <person name="Qu J."/>
            <person name="Jiang H."/>
            <person name="Jhangiani S.N."/>
            <person name="Agravi P."/>
            <person name="Goodspeed R."/>
            <person name="Gross S."/>
            <person name="Mandapat C."/>
            <person name="Jackson L."/>
            <person name="Mathew T."/>
            <person name="Pu L."/>
            <person name="Thornton R."/>
            <person name="Saada N."/>
            <person name="Wilczek-Boney K.B."/>
            <person name="Lee S."/>
            <person name="Kovar C."/>
            <person name="Wu Y."/>
            <person name="Scherer S.E."/>
            <person name="Worley K.C."/>
            <person name="Muzny D.M."/>
            <person name="Gibbs R."/>
        </authorList>
    </citation>
    <scope>NUCLEOTIDE SEQUENCE</scope>
    <source>
        <strain evidence="3">Brora</strain>
    </source>
</reference>